<evidence type="ECO:0000256" key="1">
    <source>
        <dbReference type="SAM" id="MobiDB-lite"/>
    </source>
</evidence>
<reference evidence="2 3" key="1">
    <citation type="submission" date="2019-06" db="EMBL/GenBank/DDBJ databases">
        <title>Sorghum-associated microbial communities from plants grown in Nebraska, USA.</title>
        <authorList>
            <person name="Schachtman D."/>
        </authorList>
    </citation>
    <scope>NUCLEOTIDE SEQUENCE [LARGE SCALE GENOMIC DNA]</scope>
    <source>
        <strain evidence="2 3">1225</strain>
    </source>
</reference>
<proteinExistence type="predicted"/>
<sequence>MMDNEPKITSHDKKRAAMEETTRHAFEVTDHESEARRKKTERLKALRLSASQ</sequence>
<name>A0A561PVV5_9HYPH</name>
<keyword evidence="3" id="KW-1185">Reference proteome</keyword>
<evidence type="ECO:0000313" key="3">
    <source>
        <dbReference type="Proteomes" id="UP000320653"/>
    </source>
</evidence>
<dbReference type="RefSeq" id="WP_186458529.1">
    <property type="nucleotide sequence ID" value="NZ_VIWP01000023.1"/>
</dbReference>
<dbReference type="AlphaFoldDB" id="A0A561PVV5"/>
<feature type="compositionally biased region" description="Basic and acidic residues" evidence="1">
    <location>
        <begin position="1"/>
        <end position="35"/>
    </location>
</feature>
<dbReference type="EMBL" id="VIWP01000023">
    <property type="protein sequence ID" value="TWF42240.1"/>
    <property type="molecule type" value="Genomic_DNA"/>
</dbReference>
<feature type="region of interest" description="Disordered" evidence="1">
    <location>
        <begin position="1"/>
        <end position="52"/>
    </location>
</feature>
<dbReference type="Proteomes" id="UP000320653">
    <property type="component" value="Unassembled WGS sequence"/>
</dbReference>
<organism evidence="2 3">
    <name type="scientific">Neorhizobium alkalisoli</name>
    <dbReference type="NCBI Taxonomy" id="528178"/>
    <lineage>
        <taxon>Bacteria</taxon>
        <taxon>Pseudomonadati</taxon>
        <taxon>Pseudomonadota</taxon>
        <taxon>Alphaproteobacteria</taxon>
        <taxon>Hyphomicrobiales</taxon>
        <taxon>Rhizobiaceae</taxon>
        <taxon>Rhizobium/Agrobacterium group</taxon>
        <taxon>Neorhizobium</taxon>
    </lineage>
</organism>
<comment type="caution">
    <text evidence="2">The sequence shown here is derived from an EMBL/GenBank/DDBJ whole genome shotgun (WGS) entry which is preliminary data.</text>
</comment>
<accession>A0A561PVV5</accession>
<gene>
    <name evidence="2" type="ORF">FHW37_12318</name>
</gene>
<protein>
    <submittedName>
        <fullName evidence="2">Uncharacterized protein</fullName>
    </submittedName>
</protein>
<evidence type="ECO:0000313" key="2">
    <source>
        <dbReference type="EMBL" id="TWF42240.1"/>
    </source>
</evidence>